<reference evidence="8 9" key="1">
    <citation type="submission" date="2014-09" db="EMBL/GenBank/DDBJ databases">
        <title>Sporocytophaga myxococcoides PG-01 genome sequencing.</title>
        <authorList>
            <person name="Liu L."/>
            <person name="Gao P.J."/>
            <person name="Chen G.J."/>
            <person name="Wang L.S."/>
        </authorList>
    </citation>
    <scope>NUCLEOTIDE SEQUENCE [LARGE SCALE GENOMIC DNA]</scope>
    <source>
        <strain evidence="8 9">PG-01</strain>
    </source>
</reference>
<keyword evidence="5 7" id="KW-1133">Transmembrane helix</keyword>
<keyword evidence="6 7" id="KW-0472">Membrane</keyword>
<proteinExistence type="predicted"/>
<evidence type="ECO:0000313" key="9">
    <source>
        <dbReference type="Proteomes" id="UP000030185"/>
    </source>
</evidence>
<dbReference type="Proteomes" id="UP000030185">
    <property type="component" value="Unassembled WGS sequence"/>
</dbReference>
<dbReference type="Gene3D" id="1.20.1250.20">
    <property type="entry name" value="MFS general substrate transporter like domains"/>
    <property type="match status" value="1"/>
</dbReference>
<gene>
    <name evidence="8" type="ORF">MYP_4138</name>
</gene>
<evidence type="ECO:0000256" key="3">
    <source>
        <dbReference type="ARBA" id="ARBA00022475"/>
    </source>
</evidence>
<evidence type="ECO:0000256" key="2">
    <source>
        <dbReference type="ARBA" id="ARBA00022448"/>
    </source>
</evidence>
<organism evidence="8 9">
    <name type="scientific">Sporocytophaga myxococcoides</name>
    <dbReference type="NCBI Taxonomy" id="153721"/>
    <lineage>
        <taxon>Bacteria</taxon>
        <taxon>Pseudomonadati</taxon>
        <taxon>Bacteroidota</taxon>
        <taxon>Cytophagia</taxon>
        <taxon>Cytophagales</taxon>
        <taxon>Cytophagaceae</taxon>
        <taxon>Sporocytophaga</taxon>
    </lineage>
</organism>
<dbReference type="SUPFAM" id="SSF103473">
    <property type="entry name" value="MFS general substrate transporter"/>
    <property type="match status" value="1"/>
</dbReference>
<keyword evidence="3" id="KW-1003">Cell membrane</keyword>
<feature type="transmembrane region" description="Helical" evidence="7">
    <location>
        <begin position="241"/>
        <end position="260"/>
    </location>
</feature>
<feature type="transmembrane region" description="Helical" evidence="7">
    <location>
        <begin position="272"/>
        <end position="292"/>
    </location>
</feature>
<name>A0A098LLA3_9BACT</name>
<keyword evidence="9" id="KW-1185">Reference proteome</keyword>
<feature type="transmembrane region" description="Helical" evidence="7">
    <location>
        <begin position="56"/>
        <end position="76"/>
    </location>
</feature>
<protein>
    <recommendedName>
        <fullName evidence="10">MFS transporter</fullName>
    </recommendedName>
</protein>
<keyword evidence="2" id="KW-0813">Transport</keyword>
<dbReference type="eggNOG" id="COG2270">
    <property type="taxonomic scope" value="Bacteria"/>
</dbReference>
<accession>A0A098LLA3</accession>
<dbReference type="InterPro" id="IPR010290">
    <property type="entry name" value="TM_effector"/>
</dbReference>
<sequence>MTLSIQMQTVVVGWQIYDLTKDPLALGLIGLAEFLPSISVSLIAGHVADIVPRKRIILSCMFLLLFCTTSLFYFTTDLSTFLSRYNALPIYIVIFISGFARGFIGPSLFSFMPQLVSREIYANAITWNSSTWQAAAVGGPALGGLIYGFHGISISYFTDLSLMIIAITLMSFVKSRPVPPSDESANSILERIKVGIKFVFTNQLILSAISLDLFAVLFGGAVALLPVFAKDILNEGPQALGYLRAAPALGAVTMAVIMAYKPIKQKAGLKMLAAVAGFGVAMIVFAVSKNFWLSFAALLLSGVFDSISVIIRSTLVHTLTPESMKGRVSAVNNIFVGSSNELGAFESGVAARLLGVVPSVIFGGCMTLLVVAVTRIKAKKLESLDLD</sequence>
<evidence type="ECO:0008006" key="10">
    <source>
        <dbReference type="Google" id="ProtNLM"/>
    </source>
</evidence>
<dbReference type="STRING" id="153721.MYP_4138"/>
<dbReference type="AlphaFoldDB" id="A0A098LLA3"/>
<evidence type="ECO:0000256" key="1">
    <source>
        <dbReference type="ARBA" id="ARBA00004651"/>
    </source>
</evidence>
<feature type="transmembrane region" description="Helical" evidence="7">
    <location>
        <begin position="156"/>
        <end position="173"/>
    </location>
</feature>
<dbReference type="EMBL" id="BBLT01000010">
    <property type="protein sequence ID" value="GAL86908.1"/>
    <property type="molecule type" value="Genomic_DNA"/>
</dbReference>
<comment type="caution">
    <text evidence="8">The sequence shown here is derived from an EMBL/GenBank/DDBJ whole genome shotgun (WGS) entry which is preliminary data.</text>
</comment>
<feature type="transmembrane region" description="Helical" evidence="7">
    <location>
        <begin position="349"/>
        <end position="373"/>
    </location>
</feature>
<evidence type="ECO:0000256" key="6">
    <source>
        <dbReference type="ARBA" id="ARBA00023136"/>
    </source>
</evidence>
<feature type="transmembrane region" description="Helical" evidence="7">
    <location>
        <begin position="204"/>
        <end position="229"/>
    </location>
</feature>
<dbReference type="Pfam" id="PF05977">
    <property type="entry name" value="MFS_3"/>
    <property type="match status" value="1"/>
</dbReference>
<evidence type="ECO:0000256" key="5">
    <source>
        <dbReference type="ARBA" id="ARBA00022989"/>
    </source>
</evidence>
<dbReference type="CDD" id="cd06173">
    <property type="entry name" value="MFS_MefA_like"/>
    <property type="match status" value="1"/>
</dbReference>
<dbReference type="PANTHER" id="PTHR23513:SF9">
    <property type="entry name" value="ENTEROBACTIN EXPORTER ENTS"/>
    <property type="match status" value="1"/>
</dbReference>
<evidence type="ECO:0000313" key="8">
    <source>
        <dbReference type="EMBL" id="GAL86908.1"/>
    </source>
</evidence>
<dbReference type="InterPro" id="IPR036259">
    <property type="entry name" value="MFS_trans_sf"/>
</dbReference>
<feature type="transmembrane region" description="Helical" evidence="7">
    <location>
        <begin position="88"/>
        <end position="111"/>
    </location>
</feature>
<feature type="transmembrane region" description="Helical" evidence="7">
    <location>
        <begin position="132"/>
        <end position="150"/>
    </location>
</feature>
<dbReference type="PANTHER" id="PTHR23513">
    <property type="entry name" value="INTEGRAL MEMBRANE EFFLUX PROTEIN-RELATED"/>
    <property type="match status" value="1"/>
</dbReference>
<comment type="subcellular location">
    <subcellularLocation>
        <location evidence="1">Cell membrane</location>
        <topology evidence="1">Multi-pass membrane protein</topology>
    </subcellularLocation>
</comment>
<keyword evidence="4 7" id="KW-0812">Transmembrane</keyword>
<evidence type="ECO:0000256" key="7">
    <source>
        <dbReference type="SAM" id="Phobius"/>
    </source>
</evidence>
<feature type="transmembrane region" description="Helical" evidence="7">
    <location>
        <begin position="24"/>
        <end position="44"/>
    </location>
</feature>
<evidence type="ECO:0000256" key="4">
    <source>
        <dbReference type="ARBA" id="ARBA00022692"/>
    </source>
</evidence>
<dbReference type="GO" id="GO:0005886">
    <property type="term" value="C:plasma membrane"/>
    <property type="evidence" value="ECO:0007669"/>
    <property type="project" value="UniProtKB-SubCell"/>
</dbReference>